<evidence type="ECO:0000313" key="1">
    <source>
        <dbReference type="EMBL" id="AWD61966.1"/>
    </source>
</evidence>
<gene>
    <name evidence="1" type="ORF">LWHH1689_0618</name>
</gene>
<accession>A0A2S1EPX7</accession>
<dbReference type="Proteomes" id="UP000244369">
    <property type="component" value="Chromosome"/>
</dbReference>
<evidence type="ECO:0000313" key="2">
    <source>
        <dbReference type="Proteomes" id="UP000244369"/>
    </source>
</evidence>
<organism evidence="1 2">
    <name type="scientific">Limosilactobacillus reuteri</name>
    <name type="common">Lactobacillus reuteri</name>
    <dbReference type="NCBI Taxonomy" id="1598"/>
    <lineage>
        <taxon>Bacteria</taxon>
        <taxon>Bacillati</taxon>
        <taxon>Bacillota</taxon>
        <taxon>Bacilli</taxon>
        <taxon>Lactobacillales</taxon>
        <taxon>Lactobacillaceae</taxon>
        <taxon>Limosilactobacillus</taxon>
    </lineage>
</organism>
<sequence length="41" mass="4385">MAPKKRDPDSERGLAKLYEGSSGADILKLIVGMSGSFTVMK</sequence>
<protein>
    <submittedName>
        <fullName evidence="1">Uncharacterized protein</fullName>
    </submittedName>
</protein>
<dbReference type="EMBL" id="CP027805">
    <property type="protein sequence ID" value="AWD61966.1"/>
    <property type="molecule type" value="Genomic_DNA"/>
</dbReference>
<reference evidence="1 2" key="1">
    <citation type="submission" date="2018-03" db="EMBL/GenBank/DDBJ databases">
        <title>Complete Genome Sequence of the Chinese traditional Highland Barley wine Isolate Lactobacillus reuteri WHH1689.</title>
        <authorList>
            <person name="Chen S."/>
            <person name="Chen L."/>
            <person name="Chen L."/>
            <person name="Li Y."/>
        </authorList>
    </citation>
    <scope>NUCLEOTIDE SEQUENCE [LARGE SCALE GENOMIC DNA]</scope>
    <source>
        <strain evidence="1 2">WHH1689</strain>
    </source>
</reference>
<name>A0A2S1EPX7_LIMRT</name>
<proteinExistence type="predicted"/>
<dbReference type="AlphaFoldDB" id="A0A2S1EPX7"/>